<dbReference type="Pfam" id="PF16009">
    <property type="entry name" value="DUF4779"/>
    <property type="match status" value="1"/>
</dbReference>
<dbReference type="OrthoDB" id="8195832at2759"/>
<keyword evidence="3" id="KW-1185">Reference proteome</keyword>
<feature type="chain" id="PRO_5040489023" evidence="1">
    <location>
        <begin position="19"/>
        <end position="367"/>
    </location>
</feature>
<dbReference type="Proteomes" id="UP001153709">
    <property type="component" value="Chromosome 6"/>
</dbReference>
<evidence type="ECO:0000313" key="2">
    <source>
        <dbReference type="EMBL" id="CAG9836935.1"/>
    </source>
</evidence>
<accession>A0A9N9T4T1</accession>
<dbReference type="EMBL" id="OU898281">
    <property type="protein sequence ID" value="CAG9836935.1"/>
    <property type="molecule type" value="Genomic_DNA"/>
</dbReference>
<protein>
    <submittedName>
        <fullName evidence="2">Uncharacterized protein</fullName>
    </submittedName>
</protein>
<reference evidence="2" key="1">
    <citation type="submission" date="2022-01" db="EMBL/GenBank/DDBJ databases">
        <authorList>
            <person name="King R."/>
        </authorList>
    </citation>
    <scope>NUCLEOTIDE SEQUENCE</scope>
</reference>
<keyword evidence="1" id="KW-0732">Signal</keyword>
<evidence type="ECO:0000256" key="1">
    <source>
        <dbReference type="SAM" id="SignalP"/>
    </source>
</evidence>
<organism evidence="2 3">
    <name type="scientific">Diabrotica balteata</name>
    <name type="common">Banded cucumber beetle</name>
    <dbReference type="NCBI Taxonomy" id="107213"/>
    <lineage>
        <taxon>Eukaryota</taxon>
        <taxon>Metazoa</taxon>
        <taxon>Ecdysozoa</taxon>
        <taxon>Arthropoda</taxon>
        <taxon>Hexapoda</taxon>
        <taxon>Insecta</taxon>
        <taxon>Pterygota</taxon>
        <taxon>Neoptera</taxon>
        <taxon>Endopterygota</taxon>
        <taxon>Coleoptera</taxon>
        <taxon>Polyphaga</taxon>
        <taxon>Cucujiformia</taxon>
        <taxon>Chrysomeloidea</taxon>
        <taxon>Chrysomelidae</taxon>
        <taxon>Galerucinae</taxon>
        <taxon>Diabroticina</taxon>
        <taxon>Diabroticites</taxon>
        <taxon>Diabrotica</taxon>
    </lineage>
</organism>
<name>A0A9N9T4T1_DIABA</name>
<feature type="signal peptide" evidence="1">
    <location>
        <begin position="1"/>
        <end position="18"/>
    </location>
</feature>
<dbReference type="AlphaFoldDB" id="A0A9N9T4T1"/>
<dbReference type="InterPro" id="IPR031959">
    <property type="entry name" value="DUF4779"/>
</dbReference>
<proteinExistence type="predicted"/>
<gene>
    <name evidence="2" type="ORF">DIABBA_LOCUS9973</name>
</gene>
<evidence type="ECO:0000313" key="3">
    <source>
        <dbReference type="Proteomes" id="UP001153709"/>
    </source>
</evidence>
<sequence>MFIAKCTVIFLCILQSQAKFYETDVGPYGYGRYSTHEYDPDVGYPYGLSYKKYPYQDIVVPKVVEYEGKVPGPIGLEYESAGGLGYPAGGYGKLGYGGYGYRPFVGAPVGISKGIGYGYGPGIGYSHIAPYGPGVLAHHGPYGISQVDKGIYSDGKQNVVGEHYNHLNGHNGESLNHGDAGYSAGEVALKDIKGDSAHFIDSDGLKRGHHEGKNFYGGEHFNTEGKHGNERTLNANHNKGHNIKGFKKSHHLDETGKTEEFYDQDHDEGGNYAFNGKFGKFGEGGGEAFKGGFNDGRFKSGEATKEGHYGNEYFQDKAQGNHGKFGGNKFAQNEQAYGLNKGFGEHGLSGQHENSRFYKNFPEYGYY</sequence>